<feature type="chain" id="PRO_5043403585" evidence="1">
    <location>
        <begin position="27"/>
        <end position="58"/>
    </location>
</feature>
<organism evidence="2">
    <name type="scientific">Kitasatospora camelliae</name>
    <dbReference type="NCBI Taxonomy" id="3156397"/>
    <lineage>
        <taxon>Bacteria</taxon>
        <taxon>Bacillati</taxon>
        <taxon>Actinomycetota</taxon>
        <taxon>Actinomycetes</taxon>
        <taxon>Kitasatosporales</taxon>
        <taxon>Streptomycetaceae</taxon>
        <taxon>Kitasatospora</taxon>
    </lineage>
</organism>
<sequence length="58" mass="6239">MRRGLRLFTVLLAVLTWLTAGSPADASAAPVKKKGVSAWNFTGVTRALADARAGWFYT</sequence>
<accession>A0AAU8JPC6</accession>
<evidence type="ECO:0000313" key="2">
    <source>
        <dbReference type="EMBL" id="XCM77644.1"/>
    </source>
</evidence>
<protein>
    <submittedName>
        <fullName evidence="2">Uncharacterized protein</fullName>
    </submittedName>
</protein>
<dbReference type="KEGG" id="kcm:ABWK59_01155"/>
<reference evidence="2" key="1">
    <citation type="submission" date="2024-06" db="EMBL/GenBank/DDBJ databases">
        <title>The genome sequences of Kitasatospora sp. strain HUAS MG31.</title>
        <authorList>
            <person name="Mo P."/>
        </authorList>
    </citation>
    <scope>NUCLEOTIDE SEQUENCE</scope>
    <source>
        <strain evidence="2">HUAS MG31</strain>
    </source>
</reference>
<gene>
    <name evidence="2" type="ORF">ABWK59_01155</name>
</gene>
<keyword evidence="1" id="KW-0732">Signal</keyword>
<dbReference type="AlphaFoldDB" id="A0AAU8JPC6"/>
<dbReference type="RefSeq" id="WP_354637318.1">
    <property type="nucleotide sequence ID" value="NZ_CP159872.1"/>
</dbReference>
<name>A0AAU8JPC6_9ACTN</name>
<dbReference type="EMBL" id="CP159872">
    <property type="protein sequence ID" value="XCM77644.1"/>
    <property type="molecule type" value="Genomic_DNA"/>
</dbReference>
<feature type="signal peptide" evidence="1">
    <location>
        <begin position="1"/>
        <end position="26"/>
    </location>
</feature>
<proteinExistence type="predicted"/>
<evidence type="ECO:0000256" key="1">
    <source>
        <dbReference type="SAM" id="SignalP"/>
    </source>
</evidence>